<accession>A0AAV4UDV7</accession>
<dbReference type="EMBL" id="BPLQ01011146">
    <property type="protein sequence ID" value="GIY55948.1"/>
    <property type="molecule type" value="Genomic_DNA"/>
</dbReference>
<protein>
    <submittedName>
        <fullName evidence="1">Uncharacterized protein</fullName>
    </submittedName>
</protein>
<evidence type="ECO:0000313" key="2">
    <source>
        <dbReference type="Proteomes" id="UP001054837"/>
    </source>
</evidence>
<organism evidence="1 2">
    <name type="scientific">Caerostris darwini</name>
    <dbReference type="NCBI Taxonomy" id="1538125"/>
    <lineage>
        <taxon>Eukaryota</taxon>
        <taxon>Metazoa</taxon>
        <taxon>Ecdysozoa</taxon>
        <taxon>Arthropoda</taxon>
        <taxon>Chelicerata</taxon>
        <taxon>Arachnida</taxon>
        <taxon>Araneae</taxon>
        <taxon>Araneomorphae</taxon>
        <taxon>Entelegynae</taxon>
        <taxon>Araneoidea</taxon>
        <taxon>Araneidae</taxon>
        <taxon>Caerostris</taxon>
    </lineage>
</organism>
<reference evidence="1 2" key="1">
    <citation type="submission" date="2021-06" db="EMBL/GenBank/DDBJ databases">
        <title>Caerostris darwini draft genome.</title>
        <authorList>
            <person name="Kono N."/>
            <person name="Arakawa K."/>
        </authorList>
    </citation>
    <scope>NUCLEOTIDE SEQUENCE [LARGE SCALE GENOMIC DNA]</scope>
</reference>
<gene>
    <name evidence="1" type="ORF">CDAR_13431</name>
</gene>
<dbReference type="Proteomes" id="UP001054837">
    <property type="component" value="Unassembled WGS sequence"/>
</dbReference>
<dbReference type="AlphaFoldDB" id="A0AAV4UDV7"/>
<keyword evidence="2" id="KW-1185">Reference proteome</keyword>
<comment type="caution">
    <text evidence="1">The sequence shown here is derived from an EMBL/GenBank/DDBJ whole genome shotgun (WGS) entry which is preliminary data.</text>
</comment>
<proteinExistence type="predicted"/>
<evidence type="ECO:0000313" key="1">
    <source>
        <dbReference type="EMBL" id="GIY55948.1"/>
    </source>
</evidence>
<sequence length="128" mass="14716">MTSRHHLPEELRWRLEPQSLPNFSFVLPLEGRLCSLLETELNSLSHCNPSKTSMRSVQCMLCRMSPRIQEVSALPVFVNVAGFLEVTSPEGNLLRAHPLVALRRSSLRSVGMRFESRCYFIRNLLFPF</sequence>
<name>A0AAV4UDV7_9ARAC</name>